<dbReference type="Pfam" id="PF07950">
    <property type="entry name" value="MCP1_TM"/>
    <property type="match status" value="1"/>
</dbReference>
<feature type="transmembrane region" description="Helical" evidence="1">
    <location>
        <begin position="69"/>
        <end position="87"/>
    </location>
</feature>
<dbReference type="AlphaFoldDB" id="A0A1Y1UDS2"/>
<dbReference type="GO" id="GO:0016020">
    <property type="term" value="C:membrane"/>
    <property type="evidence" value="ECO:0007669"/>
    <property type="project" value="InterPro"/>
</dbReference>
<feature type="transmembrane region" description="Helical" evidence="1">
    <location>
        <begin position="27"/>
        <end position="49"/>
    </location>
</feature>
<dbReference type="Gene3D" id="1.20.1300.10">
    <property type="entry name" value="Fumarate reductase/succinate dehydrogenase, transmembrane subunit"/>
    <property type="match status" value="1"/>
</dbReference>
<proteinExistence type="predicted"/>
<organism evidence="3 4">
    <name type="scientific">Kockovaella imperatae</name>
    <dbReference type="NCBI Taxonomy" id="4999"/>
    <lineage>
        <taxon>Eukaryota</taxon>
        <taxon>Fungi</taxon>
        <taxon>Dikarya</taxon>
        <taxon>Basidiomycota</taxon>
        <taxon>Agaricomycotina</taxon>
        <taxon>Tremellomycetes</taxon>
        <taxon>Tremellales</taxon>
        <taxon>Cuniculitremaceae</taxon>
        <taxon>Kockovaella</taxon>
    </lineage>
</organism>
<keyword evidence="1" id="KW-1133">Transmembrane helix</keyword>
<dbReference type="InParanoid" id="A0A1Y1UDS2"/>
<evidence type="ECO:0000313" key="4">
    <source>
        <dbReference type="Proteomes" id="UP000193218"/>
    </source>
</evidence>
<feature type="transmembrane region" description="Helical" evidence="1">
    <location>
        <begin position="99"/>
        <end position="118"/>
    </location>
</feature>
<dbReference type="InterPro" id="IPR012472">
    <property type="entry name" value="MCP1_TM"/>
</dbReference>
<dbReference type="PANTHER" id="PTHR38409">
    <property type="entry name" value="MDM10-COMPLEMENTING PROTEIN 1"/>
    <property type="match status" value="1"/>
</dbReference>
<dbReference type="InterPro" id="IPR034804">
    <property type="entry name" value="SQR/QFR_C/D"/>
</dbReference>
<keyword evidence="1" id="KW-0472">Membrane</keyword>
<dbReference type="InterPro" id="IPR039960">
    <property type="entry name" value="MCP1"/>
</dbReference>
<feature type="transmembrane region" description="Helical" evidence="1">
    <location>
        <begin position="156"/>
        <end position="175"/>
    </location>
</feature>
<keyword evidence="1" id="KW-0812">Transmembrane</keyword>
<protein>
    <recommendedName>
        <fullName evidence="2">Mitochondrial adapter protein MCP1 transmembrane domain-containing protein</fullName>
    </recommendedName>
</protein>
<dbReference type="RefSeq" id="XP_021869415.1">
    <property type="nucleotide sequence ID" value="XM_022018477.1"/>
</dbReference>
<evidence type="ECO:0000313" key="3">
    <source>
        <dbReference type="EMBL" id="ORX35225.1"/>
    </source>
</evidence>
<dbReference type="EMBL" id="NBSH01000011">
    <property type="protein sequence ID" value="ORX35225.1"/>
    <property type="molecule type" value="Genomic_DNA"/>
</dbReference>
<dbReference type="PANTHER" id="PTHR38409:SF1">
    <property type="entry name" value="MITOCHONDRIAL ADAPTER PROTEIN MCP1"/>
    <property type="match status" value="1"/>
</dbReference>
<evidence type="ECO:0000256" key="1">
    <source>
        <dbReference type="SAM" id="Phobius"/>
    </source>
</evidence>
<dbReference type="SUPFAM" id="SSF81343">
    <property type="entry name" value="Fumarate reductase respiratory complex transmembrane subunits"/>
    <property type="match status" value="1"/>
</dbReference>
<gene>
    <name evidence="3" type="ORF">BD324DRAFT_652367</name>
</gene>
<sequence>MDDPPSPRRNLRGQVLRVLTFTQNSSALVFSVFLGVHLASPLSAAIGGSSLADKTMMIARDYYLPYEPLLVFAPIAVHLSSSLLRRIIISSQTRRLPPLTPHILTGYALPFFLIPHILSHRIHPSSPHPPISRLSPSELDFEFVGWSLRKWPGWSVISYGGLVLIACWHAGVGMMKIVSWLRGPRVTGGTDPAPRRKISGGRKLGLRGILGVVLGVVGIGLVRIARDTGKVSRIMETRYEAVYASLPWGSLLR</sequence>
<feature type="transmembrane region" description="Helical" evidence="1">
    <location>
        <begin position="204"/>
        <end position="225"/>
    </location>
</feature>
<accession>A0A1Y1UDS2</accession>
<dbReference type="GeneID" id="33560286"/>
<comment type="caution">
    <text evidence="3">The sequence shown here is derived from an EMBL/GenBank/DDBJ whole genome shotgun (WGS) entry which is preliminary data.</text>
</comment>
<feature type="domain" description="Mitochondrial adapter protein MCP1 transmembrane" evidence="2">
    <location>
        <begin position="112"/>
        <end position="213"/>
    </location>
</feature>
<dbReference type="GO" id="GO:0055088">
    <property type="term" value="P:lipid homeostasis"/>
    <property type="evidence" value="ECO:0007669"/>
    <property type="project" value="InterPro"/>
</dbReference>
<name>A0A1Y1UDS2_9TREE</name>
<keyword evidence="4" id="KW-1185">Reference proteome</keyword>
<reference evidence="3 4" key="1">
    <citation type="submission" date="2017-03" db="EMBL/GenBank/DDBJ databases">
        <title>Widespread Adenine N6-methylation of Active Genes in Fungi.</title>
        <authorList>
            <consortium name="DOE Joint Genome Institute"/>
            <person name="Mondo S.J."/>
            <person name="Dannebaum R.O."/>
            <person name="Kuo R.C."/>
            <person name="Louie K.B."/>
            <person name="Bewick A.J."/>
            <person name="Labutti K."/>
            <person name="Haridas S."/>
            <person name="Kuo A."/>
            <person name="Salamov A."/>
            <person name="Ahrendt S.R."/>
            <person name="Lau R."/>
            <person name="Bowen B.P."/>
            <person name="Lipzen A."/>
            <person name="Sullivan W."/>
            <person name="Andreopoulos W.B."/>
            <person name="Clum A."/>
            <person name="Lindquist E."/>
            <person name="Daum C."/>
            <person name="Northen T.R."/>
            <person name="Ramamoorthy G."/>
            <person name="Schmitz R.J."/>
            <person name="Gryganskyi A."/>
            <person name="Culley D."/>
            <person name="Magnuson J."/>
            <person name="James T.Y."/>
            <person name="O'Malley M.A."/>
            <person name="Stajich J.E."/>
            <person name="Spatafora J.W."/>
            <person name="Visel A."/>
            <person name="Grigoriev I.V."/>
        </authorList>
    </citation>
    <scope>NUCLEOTIDE SEQUENCE [LARGE SCALE GENOMIC DNA]</scope>
    <source>
        <strain evidence="3 4">NRRL Y-17943</strain>
    </source>
</reference>
<dbReference type="OrthoDB" id="10259513at2759"/>
<evidence type="ECO:0000259" key="2">
    <source>
        <dbReference type="Pfam" id="PF07950"/>
    </source>
</evidence>
<dbReference type="Proteomes" id="UP000193218">
    <property type="component" value="Unassembled WGS sequence"/>
</dbReference>